<accession>A0A0L0FLM0</accession>
<dbReference type="RefSeq" id="XP_014151576.1">
    <property type="nucleotide sequence ID" value="XM_014296101.1"/>
</dbReference>
<dbReference type="SUPFAM" id="SSF56235">
    <property type="entry name" value="N-terminal nucleophile aminohydrolases (Ntn hydrolases)"/>
    <property type="match status" value="1"/>
</dbReference>
<dbReference type="Pfam" id="PF00227">
    <property type="entry name" value="Proteasome"/>
    <property type="match status" value="1"/>
</dbReference>
<feature type="non-terminal residue" evidence="1">
    <location>
        <position position="1"/>
    </location>
</feature>
<dbReference type="STRING" id="667725.A0A0L0FLM0"/>
<keyword evidence="2" id="KW-1185">Reference proteome</keyword>
<evidence type="ECO:0000313" key="2">
    <source>
        <dbReference type="Proteomes" id="UP000054560"/>
    </source>
</evidence>
<evidence type="ECO:0008006" key="3">
    <source>
        <dbReference type="Google" id="ProtNLM"/>
    </source>
</evidence>
<dbReference type="AlphaFoldDB" id="A0A0L0FLM0"/>
<protein>
    <recommendedName>
        <fullName evidence="3">Proteasome subunit beta type-4</fullName>
    </recommendedName>
</protein>
<organism evidence="1 2">
    <name type="scientific">Sphaeroforma arctica JP610</name>
    <dbReference type="NCBI Taxonomy" id="667725"/>
    <lineage>
        <taxon>Eukaryota</taxon>
        <taxon>Ichthyosporea</taxon>
        <taxon>Ichthyophonida</taxon>
        <taxon>Sphaeroforma</taxon>
    </lineage>
</organism>
<dbReference type="EMBL" id="KQ242663">
    <property type="protein sequence ID" value="KNC77674.1"/>
    <property type="molecule type" value="Genomic_DNA"/>
</dbReference>
<dbReference type="eggNOG" id="KOG0185">
    <property type="taxonomic scope" value="Eukaryota"/>
</dbReference>
<name>A0A0L0FLM0_9EUKA</name>
<dbReference type="GO" id="GO:0051603">
    <property type="term" value="P:proteolysis involved in protein catabolic process"/>
    <property type="evidence" value="ECO:0007669"/>
    <property type="project" value="InterPro"/>
</dbReference>
<dbReference type="OrthoDB" id="10248542at2759"/>
<dbReference type="Gene3D" id="3.60.20.10">
    <property type="entry name" value="Glutamine Phosphoribosylpyrophosphate, subunit 1, domain 1"/>
    <property type="match status" value="1"/>
</dbReference>
<evidence type="ECO:0000313" key="1">
    <source>
        <dbReference type="EMBL" id="KNC77674.1"/>
    </source>
</evidence>
<dbReference type="GeneID" id="25910370"/>
<proteinExistence type="predicted"/>
<dbReference type="InterPro" id="IPR001353">
    <property type="entry name" value="Proteasome_sua/b"/>
</dbReference>
<sequence>LLGVTDKLGISWTDDTVATGYGAYIGLPILRAAHEKNPNMTKEEAVTCIENVMRVLYYRDARSLNKIEVCDISADGATVSEPYSLDTNWEISSMVKGFL</sequence>
<dbReference type="InterPro" id="IPR029055">
    <property type="entry name" value="Ntn_hydrolases_N"/>
</dbReference>
<gene>
    <name evidence="1" type="ORF">SARC_09866</name>
</gene>
<reference evidence="1 2" key="1">
    <citation type="submission" date="2011-02" db="EMBL/GenBank/DDBJ databases">
        <title>The Genome Sequence of Sphaeroforma arctica JP610.</title>
        <authorList>
            <consortium name="The Broad Institute Genome Sequencing Platform"/>
            <person name="Russ C."/>
            <person name="Cuomo C."/>
            <person name="Young S.K."/>
            <person name="Zeng Q."/>
            <person name="Gargeya S."/>
            <person name="Alvarado L."/>
            <person name="Berlin A."/>
            <person name="Chapman S.B."/>
            <person name="Chen Z."/>
            <person name="Freedman E."/>
            <person name="Gellesch M."/>
            <person name="Goldberg J."/>
            <person name="Griggs A."/>
            <person name="Gujja S."/>
            <person name="Heilman E."/>
            <person name="Heiman D."/>
            <person name="Howarth C."/>
            <person name="Mehta T."/>
            <person name="Neiman D."/>
            <person name="Pearson M."/>
            <person name="Roberts A."/>
            <person name="Saif S."/>
            <person name="Shea T."/>
            <person name="Shenoy N."/>
            <person name="Sisk P."/>
            <person name="Stolte C."/>
            <person name="Sykes S."/>
            <person name="White J."/>
            <person name="Yandava C."/>
            <person name="Burger G."/>
            <person name="Gray M.W."/>
            <person name="Holland P.W.H."/>
            <person name="King N."/>
            <person name="Lang F.B.F."/>
            <person name="Roger A.J."/>
            <person name="Ruiz-Trillo I."/>
            <person name="Haas B."/>
            <person name="Nusbaum C."/>
            <person name="Birren B."/>
        </authorList>
    </citation>
    <scope>NUCLEOTIDE SEQUENCE [LARGE SCALE GENOMIC DNA]</scope>
    <source>
        <strain evidence="1 2">JP610</strain>
    </source>
</reference>
<dbReference type="Proteomes" id="UP000054560">
    <property type="component" value="Unassembled WGS sequence"/>
</dbReference>
<dbReference type="GO" id="GO:0005839">
    <property type="term" value="C:proteasome core complex"/>
    <property type="evidence" value="ECO:0007669"/>
    <property type="project" value="InterPro"/>
</dbReference>